<feature type="signal peptide" evidence="1">
    <location>
        <begin position="1"/>
        <end position="19"/>
    </location>
</feature>
<evidence type="ECO:0000313" key="3">
    <source>
        <dbReference type="Proteomes" id="UP000323067"/>
    </source>
</evidence>
<dbReference type="Proteomes" id="UP000323067">
    <property type="component" value="Chromosome vii"/>
</dbReference>
<dbReference type="VEuPathDB" id="FungiDB:CCM_09156"/>
<evidence type="ECO:0000256" key="1">
    <source>
        <dbReference type="SAM" id="SignalP"/>
    </source>
</evidence>
<reference evidence="2 3" key="1">
    <citation type="journal article" date="2017" name="BMC Genomics">
        <title>Chromosome level assembly and secondary metabolite potential of the parasitic fungus Cordyceps militaris.</title>
        <authorList>
            <person name="Kramer G.J."/>
            <person name="Nodwell J.R."/>
        </authorList>
    </citation>
    <scope>NUCLEOTIDE SEQUENCE [LARGE SCALE GENOMIC DNA]</scope>
    <source>
        <strain evidence="2 3">ATCC 34164</strain>
    </source>
</reference>
<name>A0A2H4SJP9_CORMI</name>
<protein>
    <submittedName>
        <fullName evidence="2">Uncharacterized protein</fullName>
    </submittedName>
</protein>
<accession>A0A2H4SJP9</accession>
<evidence type="ECO:0000313" key="2">
    <source>
        <dbReference type="EMBL" id="ATY63336.1"/>
    </source>
</evidence>
<dbReference type="OrthoDB" id="5132818at2759"/>
<organism evidence="2 3">
    <name type="scientific">Cordyceps militaris</name>
    <name type="common">Caterpillar fungus</name>
    <name type="synonym">Clavaria militaris</name>
    <dbReference type="NCBI Taxonomy" id="73501"/>
    <lineage>
        <taxon>Eukaryota</taxon>
        <taxon>Fungi</taxon>
        <taxon>Dikarya</taxon>
        <taxon>Ascomycota</taxon>
        <taxon>Pezizomycotina</taxon>
        <taxon>Sordariomycetes</taxon>
        <taxon>Hypocreomycetidae</taxon>
        <taxon>Hypocreales</taxon>
        <taxon>Cordycipitaceae</taxon>
        <taxon>Cordyceps</taxon>
    </lineage>
</organism>
<feature type="chain" id="PRO_5014189835" evidence="1">
    <location>
        <begin position="20"/>
        <end position="296"/>
    </location>
</feature>
<dbReference type="EMBL" id="CP023324">
    <property type="protein sequence ID" value="ATY63336.1"/>
    <property type="molecule type" value="Genomic_DNA"/>
</dbReference>
<keyword evidence="1" id="KW-0732">Signal</keyword>
<sequence>MSLARILLASGALARLASAIDLTDPLDGCPPAARSIATHESVFNSTGETSFRLSNQSSSSSASDWYLALAFRDERAQNALYGLSPNRQTLGVIVSVPESVPGSAAGAQTGLCVYRLEQQDAAANAQASCAGVLSAACIAALESVPAASDGSCPVPDVSGACGGAKVVGSTTTPLVFNNTLCSTNATIPDSDAIPDGYQSYVTFASGELNKTDDSRTSYTVYNEHIQRPAPILITARFGAGQANATTQAKLFCLAPSKVLQGSRGAVVSTGGAAGTAALAKPVLLVSLLASILAMAL</sequence>
<dbReference type="VEuPathDB" id="FungiDB:A9K55_009313"/>
<gene>
    <name evidence="2" type="ORF">A9K55_009313</name>
</gene>
<proteinExistence type="predicted"/>
<dbReference type="AlphaFoldDB" id="A0A2H4SJP9"/>